<keyword evidence="4" id="KW-1185">Reference proteome</keyword>
<proteinExistence type="predicted"/>
<dbReference type="AlphaFoldDB" id="A0A5J6MKE1"/>
<dbReference type="InterPro" id="IPR005158">
    <property type="entry name" value="BTAD"/>
</dbReference>
<dbReference type="InterPro" id="IPR019734">
    <property type="entry name" value="TPR_rpt"/>
</dbReference>
<dbReference type="GO" id="GO:0003677">
    <property type="term" value="F:DNA binding"/>
    <property type="evidence" value="ECO:0007669"/>
    <property type="project" value="InterPro"/>
</dbReference>
<name>A0A5J6MKE1_9PROT</name>
<dbReference type="OrthoDB" id="649979at2"/>
<dbReference type="SMART" id="SM00028">
    <property type="entry name" value="TPR"/>
    <property type="match status" value="4"/>
</dbReference>
<accession>A0A5J6MKE1</accession>
<dbReference type="RefSeq" id="WP_151175675.1">
    <property type="nucleotide sequence ID" value="NZ_CP042906.1"/>
</dbReference>
<dbReference type="KEGG" id="htq:FRZ44_04760"/>
<dbReference type="Pfam" id="PF03704">
    <property type="entry name" value="BTAD"/>
    <property type="match status" value="1"/>
</dbReference>
<dbReference type="InterPro" id="IPR011990">
    <property type="entry name" value="TPR-like_helical_dom_sf"/>
</dbReference>
<evidence type="ECO:0000256" key="1">
    <source>
        <dbReference type="PROSITE-ProRule" id="PRU00339"/>
    </source>
</evidence>
<evidence type="ECO:0000313" key="3">
    <source>
        <dbReference type="EMBL" id="QEX15196.1"/>
    </source>
</evidence>
<evidence type="ECO:0000259" key="2">
    <source>
        <dbReference type="SMART" id="SM01043"/>
    </source>
</evidence>
<dbReference type="SUPFAM" id="SSF48452">
    <property type="entry name" value="TPR-like"/>
    <property type="match status" value="2"/>
</dbReference>
<dbReference type="Gene3D" id="1.10.10.10">
    <property type="entry name" value="Winged helix-like DNA-binding domain superfamily/Winged helix DNA-binding domain"/>
    <property type="match status" value="1"/>
</dbReference>
<dbReference type="PANTHER" id="PTHR35807">
    <property type="entry name" value="TRANSCRIPTIONAL REGULATOR REDD-RELATED"/>
    <property type="match status" value="1"/>
</dbReference>
<dbReference type="SUPFAM" id="SSF46894">
    <property type="entry name" value="C-terminal effector domain of the bipartite response regulators"/>
    <property type="match status" value="1"/>
</dbReference>
<gene>
    <name evidence="3" type="primary">cya1</name>
    <name evidence="3" type="ORF">FRZ44_04760</name>
</gene>
<reference evidence="3 4" key="1">
    <citation type="submission" date="2019-08" db="EMBL/GenBank/DDBJ databases">
        <title>Hyperibacter terrae gen. nov., sp. nov. and Hyperibacter viscosus sp. nov., two new members in the family Rhodospirillaceae isolated from the rhizosphere of Hypericum perforatum.</title>
        <authorList>
            <person name="Noviana Z."/>
        </authorList>
    </citation>
    <scope>NUCLEOTIDE SEQUENCE [LARGE SCALE GENOMIC DNA]</scope>
    <source>
        <strain evidence="3 4">R5913</strain>
    </source>
</reference>
<dbReference type="GO" id="GO:0006355">
    <property type="term" value="P:regulation of DNA-templated transcription"/>
    <property type="evidence" value="ECO:0007669"/>
    <property type="project" value="InterPro"/>
</dbReference>
<dbReference type="EMBL" id="CP042906">
    <property type="protein sequence ID" value="QEX15196.1"/>
    <property type="molecule type" value="Genomic_DNA"/>
</dbReference>
<dbReference type="PROSITE" id="PS50005">
    <property type="entry name" value="TPR"/>
    <property type="match status" value="1"/>
</dbReference>
<dbReference type="InterPro" id="IPR036388">
    <property type="entry name" value="WH-like_DNA-bd_sf"/>
</dbReference>
<evidence type="ECO:0000313" key="4">
    <source>
        <dbReference type="Proteomes" id="UP000326202"/>
    </source>
</evidence>
<dbReference type="Proteomes" id="UP000326202">
    <property type="component" value="Chromosome"/>
</dbReference>
<dbReference type="Gene3D" id="3.40.50.10610">
    <property type="entry name" value="ABC-type transport auxiliary lipoprotein component"/>
    <property type="match status" value="1"/>
</dbReference>
<keyword evidence="1" id="KW-0802">TPR repeat</keyword>
<dbReference type="InterPro" id="IPR051677">
    <property type="entry name" value="AfsR-DnrI-RedD_regulator"/>
</dbReference>
<dbReference type="InterPro" id="IPR016032">
    <property type="entry name" value="Sig_transdc_resp-reg_C-effctor"/>
</dbReference>
<feature type="domain" description="Bacterial transcriptional activator" evidence="2">
    <location>
        <begin position="101"/>
        <end position="236"/>
    </location>
</feature>
<feature type="repeat" description="TPR" evidence="1">
    <location>
        <begin position="493"/>
        <end position="526"/>
    </location>
</feature>
<sequence length="657" mass="72693">MTVLVLCLLGGFQARLPSSRPLTIRSKRAQALLACLAVAPGNILTRDKVAGILWSYSDDGHARNSLRQSLTMLRHDLVAVEPFPIIAEGDRLVLDRAAVDVDVWSFERLAASNDFEQLRKGADLYRGDFLDGIHLSDPAFEEWSAAERDRLRRLASDVFERLAARQIGGDAITAAQRLLALDTLREASHRVAMQAYAAQGEVDLALRQYKTCREILRRELGVEPDAETQDLYRRVRDTRSAQIDTKHSAPFVSIASRELLTDPAQKPAVALLPFVNMSTDPHLASFGDGLAEDIITELSRFHSLFIIARSSSFQYRDRAIDVNLMGQALKAQYILEGSVRTIGRSIRITVQLIDAATGNHLWAERYDRDIQDMAQVQDKLTAAIVAGVAAQIRAAATEQARRKRTESLAAYELLHLGLEYLNRAGSDDIVPARLLFQQAIEIDPNYAQAHAHLADTFGESHWIDVYRAGSAEAGLDRALESAVKAVALDDSDAVCHCVLGANYLCAKSFDLARLELDRAIELNPNDPDLLVQRGALENFTGQPQAALDLFDRAERLNLRPPNWYRHHRGLALYGLGQYAEASAAFERMIVRPTYVVRYLAASYAQSGRPAEARATAAAALNMEPGFNLRRYAVVEPYRSGADLDHMMAGMRNAGLPA</sequence>
<protein>
    <submittedName>
        <fullName evidence="3">Adenylate cyclase</fullName>
    </submittedName>
</protein>
<organism evidence="3 4">
    <name type="scientific">Hypericibacter terrae</name>
    <dbReference type="NCBI Taxonomy" id="2602015"/>
    <lineage>
        <taxon>Bacteria</taxon>
        <taxon>Pseudomonadati</taxon>
        <taxon>Pseudomonadota</taxon>
        <taxon>Alphaproteobacteria</taxon>
        <taxon>Rhodospirillales</taxon>
        <taxon>Dongiaceae</taxon>
        <taxon>Hypericibacter</taxon>
    </lineage>
</organism>
<dbReference type="Gene3D" id="1.25.40.10">
    <property type="entry name" value="Tetratricopeptide repeat domain"/>
    <property type="match status" value="3"/>
</dbReference>
<dbReference type="SMART" id="SM01043">
    <property type="entry name" value="BTAD"/>
    <property type="match status" value="1"/>
</dbReference>